<dbReference type="InterPro" id="IPR011701">
    <property type="entry name" value="MFS"/>
</dbReference>
<feature type="domain" description="Major facilitator superfamily (MFS) profile" evidence="7">
    <location>
        <begin position="1"/>
        <end position="421"/>
    </location>
</feature>
<comment type="subcellular location">
    <subcellularLocation>
        <location evidence="1">Membrane</location>
        <topology evidence="1">Multi-pass membrane protein</topology>
    </subcellularLocation>
</comment>
<keyword evidence="5 6" id="KW-0472">Membrane</keyword>
<dbReference type="EMBL" id="CAICTM010002480">
    <property type="protein sequence ID" value="CAB9529366.1"/>
    <property type="molecule type" value="Genomic_DNA"/>
</dbReference>
<feature type="transmembrane region" description="Helical" evidence="6">
    <location>
        <begin position="393"/>
        <end position="411"/>
    </location>
</feature>
<proteinExistence type="predicted"/>
<keyword evidence="9" id="KW-1185">Reference proteome</keyword>
<dbReference type="PANTHER" id="PTHR23504">
    <property type="entry name" value="MAJOR FACILITATOR SUPERFAMILY DOMAIN-CONTAINING PROTEIN 10"/>
    <property type="match status" value="1"/>
</dbReference>
<dbReference type="InterPro" id="IPR020846">
    <property type="entry name" value="MFS_dom"/>
</dbReference>
<organism evidence="8 9">
    <name type="scientific">Seminavis robusta</name>
    <dbReference type="NCBI Taxonomy" id="568900"/>
    <lineage>
        <taxon>Eukaryota</taxon>
        <taxon>Sar</taxon>
        <taxon>Stramenopiles</taxon>
        <taxon>Ochrophyta</taxon>
        <taxon>Bacillariophyta</taxon>
        <taxon>Bacillariophyceae</taxon>
        <taxon>Bacillariophycidae</taxon>
        <taxon>Naviculales</taxon>
        <taxon>Naviculaceae</taxon>
        <taxon>Seminavis</taxon>
    </lineage>
</organism>
<feature type="transmembrane region" description="Helical" evidence="6">
    <location>
        <begin position="125"/>
        <end position="147"/>
    </location>
</feature>
<feature type="transmembrane region" description="Helical" evidence="6">
    <location>
        <begin position="293"/>
        <end position="314"/>
    </location>
</feature>
<dbReference type="OrthoDB" id="26679at2759"/>
<dbReference type="GO" id="GO:0022857">
    <property type="term" value="F:transmembrane transporter activity"/>
    <property type="evidence" value="ECO:0007669"/>
    <property type="project" value="InterPro"/>
</dbReference>
<dbReference type="AlphaFoldDB" id="A0A9N8F180"/>
<evidence type="ECO:0000313" key="8">
    <source>
        <dbReference type="EMBL" id="CAB9529366.1"/>
    </source>
</evidence>
<feature type="transmembrane region" description="Helical" evidence="6">
    <location>
        <begin position="81"/>
        <end position="100"/>
    </location>
</feature>
<dbReference type="Gene3D" id="1.20.1250.20">
    <property type="entry name" value="MFS general substrate transporter like domains"/>
    <property type="match status" value="1"/>
</dbReference>
<dbReference type="PROSITE" id="PS50850">
    <property type="entry name" value="MFS"/>
    <property type="match status" value="1"/>
</dbReference>
<evidence type="ECO:0000256" key="3">
    <source>
        <dbReference type="ARBA" id="ARBA00022692"/>
    </source>
</evidence>
<dbReference type="Proteomes" id="UP001153069">
    <property type="component" value="Unassembled WGS sequence"/>
</dbReference>
<feature type="transmembrane region" description="Helical" evidence="6">
    <location>
        <begin position="12"/>
        <end position="33"/>
    </location>
</feature>
<accession>A0A9N8F180</accession>
<evidence type="ECO:0000256" key="4">
    <source>
        <dbReference type="ARBA" id="ARBA00022989"/>
    </source>
</evidence>
<protein>
    <submittedName>
        <fullName evidence="8">ZINC INDUCED FACILITATOR</fullName>
    </submittedName>
</protein>
<feature type="transmembrane region" description="Helical" evidence="6">
    <location>
        <begin position="366"/>
        <end position="387"/>
    </location>
</feature>
<keyword evidence="3 6" id="KW-0812">Transmembrane</keyword>
<dbReference type="PANTHER" id="PTHR23504:SF15">
    <property type="entry name" value="MAJOR FACILITATOR SUPERFAMILY (MFS) PROFILE DOMAIN-CONTAINING PROTEIN"/>
    <property type="match status" value="1"/>
</dbReference>
<dbReference type="InterPro" id="IPR036259">
    <property type="entry name" value="MFS_trans_sf"/>
</dbReference>
<evidence type="ECO:0000256" key="6">
    <source>
        <dbReference type="SAM" id="Phobius"/>
    </source>
</evidence>
<comment type="caution">
    <text evidence="8">The sequence shown here is derived from an EMBL/GenBank/DDBJ whole genome shotgun (WGS) entry which is preliminary data.</text>
</comment>
<sequence>MTSYPWGRIADIYGRKFVLVVTLIIASICSLVFGLSNSYTMAIIVRFLMGAGNGTMTVSFTSISELAKGDKELETKGVGMLISMVGYGMLVCPAIGGFLAEPLAQYPNFVILGGALDGLLTKFPFLLPNLLGTLLSLLSMCCIVLYMEETLPLEQRRHWKHAGSDLVQWLGNCLVGCCPRASQVAVSDVQDPEIANEKTPLNNTPAPAQQGNSVMSILSKDNTRAYLISAWCNHLASITQTEALPLFAMAIVGGLGMEEKTIGLVGTVAGLIYCLAQYTIFRATIKRFGVVRSMQYGALIGGISMILFPASLFFHGFSQIFVLSLVSSTVSISRSIVMGGTTIGCNRTVDASNRAAMNGVNSTGTGFARALGPVLTGWLMAFCLSGRMFPAEWGSWVAYTVLVGVGLLAYWSTLRIPSDISSAP</sequence>
<gene>
    <name evidence="8" type="ORF">SEMRO_2482_G328880.1</name>
</gene>
<reference evidence="8" key="1">
    <citation type="submission" date="2020-06" db="EMBL/GenBank/DDBJ databases">
        <authorList>
            <consortium name="Plant Systems Biology data submission"/>
        </authorList>
    </citation>
    <scope>NUCLEOTIDE SEQUENCE</scope>
    <source>
        <strain evidence="8">D6</strain>
    </source>
</reference>
<name>A0A9N8F180_9STRA</name>
<evidence type="ECO:0000259" key="7">
    <source>
        <dbReference type="PROSITE" id="PS50850"/>
    </source>
</evidence>
<evidence type="ECO:0000256" key="1">
    <source>
        <dbReference type="ARBA" id="ARBA00004141"/>
    </source>
</evidence>
<feature type="transmembrane region" description="Helical" evidence="6">
    <location>
        <begin position="225"/>
        <end position="255"/>
    </location>
</feature>
<evidence type="ECO:0000256" key="2">
    <source>
        <dbReference type="ARBA" id="ARBA00022448"/>
    </source>
</evidence>
<evidence type="ECO:0000256" key="5">
    <source>
        <dbReference type="ARBA" id="ARBA00023136"/>
    </source>
</evidence>
<dbReference type="GO" id="GO:0016020">
    <property type="term" value="C:membrane"/>
    <property type="evidence" value="ECO:0007669"/>
    <property type="project" value="UniProtKB-SubCell"/>
</dbReference>
<evidence type="ECO:0000313" key="9">
    <source>
        <dbReference type="Proteomes" id="UP001153069"/>
    </source>
</evidence>
<dbReference type="SUPFAM" id="SSF103473">
    <property type="entry name" value="MFS general substrate transporter"/>
    <property type="match status" value="1"/>
</dbReference>
<keyword evidence="4 6" id="KW-1133">Transmembrane helix</keyword>
<feature type="transmembrane region" description="Helical" evidence="6">
    <location>
        <begin position="261"/>
        <end position="281"/>
    </location>
</feature>
<dbReference type="Pfam" id="PF07690">
    <property type="entry name" value="MFS_1"/>
    <property type="match status" value="1"/>
</dbReference>
<keyword evidence="2" id="KW-0813">Transport</keyword>
<feature type="transmembrane region" description="Helical" evidence="6">
    <location>
        <begin position="39"/>
        <end position="60"/>
    </location>
</feature>